<organism evidence="1 2">
    <name type="scientific">Caldicoprobacter faecalis</name>
    <dbReference type="NCBI Taxonomy" id="937334"/>
    <lineage>
        <taxon>Bacteria</taxon>
        <taxon>Bacillati</taxon>
        <taxon>Bacillota</taxon>
        <taxon>Clostridia</taxon>
        <taxon>Caldicoprobacterales</taxon>
        <taxon>Caldicoprobacteraceae</taxon>
        <taxon>Caldicoprobacter</taxon>
    </lineage>
</organism>
<dbReference type="AlphaFoldDB" id="A0A1I5V5F4"/>
<reference evidence="1 2" key="1">
    <citation type="submission" date="2016-10" db="EMBL/GenBank/DDBJ databases">
        <authorList>
            <person name="de Groot N.N."/>
        </authorList>
    </citation>
    <scope>NUCLEOTIDE SEQUENCE [LARGE SCALE GENOMIC DNA]</scope>
    <source>
        <strain evidence="1 2">DSM 20678</strain>
    </source>
</reference>
<gene>
    <name evidence="1" type="ORF">SAMN05444406_1103</name>
</gene>
<dbReference type="EMBL" id="FOXR01000010">
    <property type="protein sequence ID" value="SFQ02739.1"/>
    <property type="molecule type" value="Genomic_DNA"/>
</dbReference>
<proteinExistence type="predicted"/>
<evidence type="ECO:0000313" key="1">
    <source>
        <dbReference type="EMBL" id="SFQ02739.1"/>
    </source>
</evidence>
<evidence type="ECO:0000313" key="2">
    <source>
        <dbReference type="Proteomes" id="UP000198577"/>
    </source>
</evidence>
<dbReference type="RefSeq" id="WP_278292238.1">
    <property type="nucleotide sequence ID" value="NZ_FOXR01000010.1"/>
</dbReference>
<dbReference type="STRING" id="937334.SAMN05444406_1103"/>
<keyword evidence="2" id="KW-1185">Reference proteome</keyword>
<dbReference type="Proteomes" id="UP000198577">
    <property type="component" value="Unassembled WGS sequence"/>
</dbReference>
<sequence length="41" mass="4435">MSESKTKALSFAAAGQRMGFKQKTAEKDFGGNKKIQGGMIR</sequence>
<name>A0A1I5V5F4_9FIRM</name>
<protein>
    <submittedName>
        <fullName evidence="1">Uncharacterized protein</fullName>
    </submittedName>
</protein>
<accession>A0A1I5V5F4</accession>